<protein>
    <submittedName>
        <fullName evidence="5">Ig-like domain-containing protein</fullName>
    </submittedName>
</protein>
<dbReference type="AlphaFoldDB" id="A0A0R3S952"/>
<keyword evidence="1" id="KW-0472">Membrane</keyword>
<dbReference type="EMBL" id="UYSG01000107">
    <property type="protein sequence ID" value="VDL17793.1"/>
    <property type="molecule type" value="Genomic_DNA"/>
</dbReference>
<keyword evidence="1" id="KW-1133">Transmembrane helix</keyword>
<dbReference type="WBParaSite" id="HDID_0000074301-mRNA-1">
    <property type="protein sequence ID" value="HDID_0000074301-mRNA-1"/>
    <property type="gene ID" value="HDID_0000074301"/>
</dbReference>
<dbReference type="Proteomes" id="UP000274504">
    <property type="component" value="Unassembled WGS sequence"/>
</dbReference>
<evidence type="ECO:0000256" key="1">
    <source>
        <dbReference type="SAM" id="Phobius"/>
    </source>
</evidence>
<feature type="signal peptide" evidence="2">
    <location>
        <begin position="1"/>
        <end position="18"/>
    </location>
</feature>
<dbReference type="OrthoDB" id="6241907at2759"/>
<proteinExistence type="predicted"/>
<reference evidence="5" key="1">
    <citation type="submission" date="2017-02" db="UniProtKB">
        <authorList>
            <consortium name="WormBaseParasite"/>
        </authorList>
    </citation>
    <scope>IDENTIFICATION</scope>
</reference>
<evidence type="ECO:0000313" key="5">
    <source>
        <dbReference type="WBParaSite" id="HDID_0000074301-mRNA-1"/>
    </source>
</evidence>
<keyword evidence="1" id="KW-0812">Transmembrane</keyword>
<feature type="chain" id="PRO_5043131148" evidence="2">
    <location>
        <begin position="19"/>
        <end position="363"/>
    </location>
</feature>
<evidence type="ECO:0000313" key="4">
    <source>
        <dbReference type="Proteomes" id="UP000274504"/>
    </source>
</evidence>
<keyword evidence="2" id="KW-0732">Signal</keyword>
<sequence>MLPLCLLLVVEYFVVTHGNRISLNGLPSLYPQNGSKLHLICQLQKKGNFIIMWRRDDRNVGENCRYFKTVNATVQECFHNETLTEWIIDPVTYDTRGLWSCIHGQDIASVNIEVNVPQKLNPLKIEPLPQNSIQSASGTFLNSISAEEFPLRTGTRSNPINLIESRAFGIKNFVFECSSVCASETRQLVWTSLNSTMFQKYPDFRTSHNERGSCPGALTSAKSRALVTCAVGYQKPHKSEPESPVPVNLKLALVGLNIVYCSTDQSARISNAESYFCIDGFLNDSSNTACAYVLCDGPPPPVLTSGEQTAIVIATFLMIFVIVALCIFAWRSRKSDKATRMSQYNSILPQSHHTQEAQMELML</sequence>
<evidence type="ECO:0000256" key="2">
    <source>
        <dbReference type="SAM" id="SignalP"/>
    </source>
</evidence>
<feature type="transmembrane region" description="Helical" evidence="1">
    <location>
        <begin position="310"/>
        <end position="330"/>
    </location>
</feature>
<accession>A0A0R3S952</accession>
<organism evidence="5">
    <name type="scientific">Hymenolepis diminuta</name>
    <name type="common">Rat tapeworm</name>
    <dbReference type="NCBI Taxonomy" id="6216"/>
    <lineage>
        <taxon>Eukaryota</taxon>
        <taxon>Metazoa</taxon>
        <taxon>Spiralia</taxon>
        <taxon>Lophotrochozoa</taxon>
        <taxon>Platyhelminthes</taxon>
        <taxon>Cestoda</taxon>
        <taxon>Eucestoda</taxon>
        <taxon>Cyclophyllidea</taxon>
        <taxon>Hymenolepididae</taxon>
        <taxon>Hymenolepis</taxon>
    </lineage>
</organism>
<evidence type="ECO:0000313" key="3">
    <source>
        <dbReference type="EMBL" id="VDL17793.1"/>
    </source>
</evidence>
<reference evidence="3 4" key="2">
    <citation type="submission" date="2018-11" db="EMBL/GenBank/DDBJ databases">
        <authorList>
            <consortium name="Pathogen Informatics"/>
        </authorList>
    </citation>
    <scope>NUCLEOTIDE SEQUENCE [LARGE SCALE GENOMIC DNA]</scope>
</reference>
<name>A0A0R3S952_HYMDI</name>
<gene>
    <name evidence="3" type="ORF">HDID_LOCUS744</name>
</gene>
<dbReference type="InterPro" id="IPR036179">
    <property type="entry name" value="Ig-like_dom_sf"/>
</dbReference>
<dbReference type="SUPFAM" id="SSF48726">
    <property type="entry name" value="Immunoglobulin"/>
    <property type="match status" value="1"/>
</dbReference>